<evidence type="ECO:0000313" key="4">
    <source>
        <dbReference type="EMBL" id="KRX11096.1"/>
    </source>
</evidence>
<organism evidence="4 5">
    <name type="scientific">Pseudocohnilembus persalinus</name>
    <name type="common">Ciliate</name>
    <dbReference type="NCBI Taxonomy" id="266149"/>
    <lineage>
        <taxon>Eukaryota</taxon>
        <taxon>Sar</taxon>
        <taxon>Alveolata</taxon>
        <taxon>Ciliophora</taxon>
        <taxon>Intramacronucleata</taxon>
        <taxon>Oligohymenophorea</taxon>
        <taxon>Scuticociliatia</taxon>
        <taxon>Philasterida</taxon>
        <taxon>Pseudocohnilembidae</taxon>
        <taxon>Pseudocohnilembus</taxon>
    </lineage>
</organism>
<dbReference type="FunFam" id="3.40.50.300:FF:001072">
    <property type="entry name" value="Rab family GTPase"/>
    <property type="match status" value="1"/>
</dbReference>
<evidence type="ECO:0000256" key="1">
    <source>
        <dbReference type="ARBA" id="ARBA00006270"/>
    </source>
</evidence>
<dbReference type="InterPro" id="IPR001806">
    <property type="entry name" value="Small_GTPase"/>
</dbReference>
<dbReference type="OrthoDB" id="9989112at2759"/>
<evidence type="ECO:0000256" key="3">
    <source>
        <dbReference type="ARBA" id="ARBA00023134"/>
    </source>
</evidence>
<dbReference type="EMBL" id="LDAU01000007">
    <property type="protein sequence ID" value="KRX11096.1"/>
    <property type="molecule type" value="Genomic_DNA"/>
</dbReference>
<dbReference type="SMART" id="SM00176">
    <property type="entry name" value="RAN"/>
    <property type="match status" value="1"/>
</dbReference>
<keyword evidence="3" id="KW-0342">GTP-binding</keyword>
<dbReference type="GO" id="GO:0003924">
    <property type="term" value="F:GTPase activity"/>
    <property type="evidence" value="ECO:0007669"/>
    <property type="project" value="InterPro"/>
</dbReference>
<dbReference type="SMART" id="SM00174">
    <property type="entry name" value="RHO"/>
    <property type="match status" value="1"/>
</dbReference>
<dbReference type="NCBIfam" id="TIGR00231">
    <property type="entry name" value="small_GTP"/>
    <property type="match status" value="1"/>
</dbReference>
<dbReference type="SMART" id="SM00173">
    <property type="entry name" value="RAS"/>
    <property type="match status" value="1"/>
</dbReference>
<dbReference type="SUPFAM" id="SSF52540">
    <property type="entry name" value="P-loop containing nucleoside triphosphate hydrolases"/>
    <property type="match status" value="1"/>
</dbReference>
<dbReference type="OMA" id="IDDQKIM"/>
<name>A0A0V0RA50_PSEPJ</name>
<dbReference type="Gene3D" id="3.40.50.300">
    <property type="entry name" value="P-loop containing nucleotide triphosphate hydrolases"/>
    <property type="match status" value="1"/>
</dbReference>
<evidence type="ECO:0000256" key="2">
    <source>
        <dbReference type="ARBA" id="ARBA00022741"/>
    </source>
</evidence>
<dbReference type="PROSITE" id="PS51419">
    <property type="entry name" value="RAB"/>
    <property type="match status" value="1"/>
</dbReference>
<comment type="similarity">
    <text evidence="1">Belongs to the small GTPase superfamily. Rab family.</text>
</comment>
<dbReference type="PANTHER" id="PTHR47979">
    <property type="entry name" value="DRAB11-RELATED"/>
    <property type="match status" value="1"/>
</dbReference>
<dbReference type="InterPro" id="IPR027417">
    <property type="entry name" value="P-loop_NTPase"/>
</dbReference>
<dbReference type="Proteomes" id="UP000054937">
    <property type="component" value="Unassembled WGS sequence"/>
</dbReference>
<evidence type="ECO:0000313" key="5">
    <source>
        <dbReference type="Proteomes" id="UP000054937"/>
    </source>
</evidence>
<sequence length="225" mass="25446">MSYDYLFKYIIIGDSGVGKSSLLLRFMNDKFNEQHEITVGVEFGSKTIVSQDQREIKLQIWDTAGQEDFMSITRSYYRSSAGALVVYDVTRKETFKNVMTWLEEARSNGNPNMTYILIGNKSDLESEREVSYQEGENLALENNMIFIETSAKNNKNVQDVFMQTAEEILSKIDSQVLDPSEQISGVKMSTKTAKLGYGSGFENSNIKIQKQNNQNSDEEGGPCQC</sequence>
<dbReference type="InterPro" id="IPR050209">
    <property type="entry name" value="Rab_GTPases_membrane_traffic"/>
</dbReference>
<reference evidence="4 5" key="1">
    <citation type="journal article" date="2015" name="Sci. Rep.">
        <title>Genome of the facultative scuticociliatosis pathogen Pseudocohnilembus persalinus provides insight into its virulence through horizontal gene transfer.</title>
        <authorList>
            <person name="Xiong J."/>
            <person name="Wang G."/>
            <person name="Cheng J."/>
            <person name="Tian M."/>
            <person name="Pan X."/>
            <person name="Warren A."/>
            <person name="Jiang C."/>
            <person name="Yuan D."/>
            <person name="Miao W."/>
        </authorList>
    </citation>
    <scope>NUCLEOTIDE SEQUENCE [LARGE SCALE GENOMIC DNA]</scope>
    <source>
        <strain evidence="4">36N120E</strain>
    </source>
</reference>
<dbReference type="InParanoid" id="A0A0V0RA50"/>
<comment type="caution">
    <text evidence="4">The sequence shown here is derived from an EMBL/GenBank/DDBJ whole genome shotgun (WGS) entry which is preliminary data.</text>
</comment>
<proteinExistence type="inferred from homology"/>
<dbReference type="InterPro" id="IPR005225">
    <property type="entry name" value="Small_GTP-bd"/>
</dbReference>
<keyword evidence="4" id="KW-0378">Hydrolase</keyword>
<accession>A0A0V0RA50</accession>
<keyword evidence="2" id="KW-0547">Nucleotide-binding</keyword>
<dbReference type="PRINTS" id="PR00449">
    <property type="entry name" value="RASTRNSFRMNG"/>
</dbReference>
<gene>
    <name evidence="4" type="ORF">PPERSA_05205</name>
</gene>
<protein>
    <submittedName>
        <fullName evidence="4">p-loop containing nucleoside triphosphate hydrolase</fullName>
    </submittedName>
</protein>
<dbReference type="PROSITE" id="PS51421">
    <property type="entry name" value="RAS"/>
    <property type="match status" value="1"/>
</dbReference>
<dbReference type="GO" id="GO:0005525">
    <property type="term" value="F:GTP binding"/>
    <property type="evidence" value="ECO:0007669"/>
    <property type="project" value="UniProtKB-KW"/>
</dbReference>
<dbReference type="PROSITE" id="PS51420">
    <property type="entry name" value="RHO"/>
    <property type="match status" value="1"/>
</dbReference>
<dbReference type="SMART" id="SM00175">
    <property type="entry name" value="RAB"/>
    <property type="match status" value="1"/>
</dbReference>
<dbReference type="Pfam" id="PF00071">
    <property type="entry name" value="Ras"/>
    <property type="match status" value="1"/>
</dbReference>
<dbReference type="AlphaFoldDB" id="A0A0V0RA50"/>
<keyword evidence="5" id="KW-1185">Reference proteome</keyword>